<dbReference type="InterPro" id="IPR004000">
    <property type="entry name" value="Actin"/>
</dbReference>
<dbReference type="GO" id="GO:0044396">
    <property type="term" value="P:actin cortical patch organization"/>
    <property type="evidence" value="ECO:0007669"/>
    <property type="project" value="UniProtKB-ARBA"/>
</dbReference>
<dbReference type="AlphaFoldDB" id="A0A2X0NU89"/>
<name>A0A2X0NU89_9BASI</name>
<dbReference type="STRING" id="796604.A0A2X0NU89"/>
<dbReference type="Pfam" id="PF00022">
    <property type="entry name" value="Actin"/>
    <property type="match status" value="1"/>
</dbReference>
<organism evidence="11 12">
    <name type="scientific">Microbotryum silenes-dioicae</name>
    <dbReference type="NCBI Taxonomy" id="796604"/>
    <lineage>
        <taxon>Eukaryota</taxon>
        <taxon>Fungi</taxon>
        <taxon>Dikarya</taxon>
        <taxon>Basidiomycota</taxon>
        <taxon>Pucciniomycotina</taxon>
        <taxon>Microbotryomycetes</taxon>
        <taxon>Microbotryales</taxon>
        <taxon>Microbotryaceae</taxon>
        <taxon>Microbotryum</taxon>
    </lineage>
</organism>
<evidence type="ECO:0000256" key="1">
    <source>
        <dbReference type="ARBA" id="ARBA00004245"/>
    </source>
</evidence>
<dbReference type="PROSITE" id="PS01132">
    <property type="entry name" value="ACTINS_ACT_LIKE"/>
    <property type="match status" value="1"/>
</dbReference>
<keyword evidence="3" id="KW-0963">Cytoplasm</keyword>
<evidence type="ECO:0000313" key="11">
    <source>
        <dbReference type="EMBL" id="SGY13986.1"/>
    </source>
</evidence>
<evidence type="ECO:0000256" key="10">
    <source>
        <dbReference type="SAM" id="MobiDB-lite"/>
    </source>
</evidence>
<dbReference type="FunFam" id="3.90.640.10:FF:000006">
    <property type="entry name" value="Actin-related protein 3 (ARP3)"/>
    <property type="match status" value="1"/>
</dbReference>
<sequence length="462" mass="50969">MSGSRLAPVVLDNGTGYTKMGFAGNSDPSFVIPTCIATRGSPSGSASRAPAVPSKPSSLGSLGSGSSNIATKRGIEDLDFFIGDEALANNKTYAINYPIKHGMIDNWDHMERYWEQCIFKYLRAEPEDHYFLLTEPPLNPPENREATAEIMFESFNVQGLYIAVQAVLALAASWSSAKVTDRTLTGTVIDSGDGVTHVIPVAEGYVIGSSIRHIPIAGRDISSFVQQLLRDRGETGIPPEDSLRVAEKIKEDYSYVCGDMVKEFSKYDKDPSKFFGLFEGLDARTGKKYSVDVGYERFLAPEIFFNPEIASSDFLTPLPEVVDSVIQTSPIDVRRGLYNVSRRSLSRDLCSTQETERTFPPQNIVLSGGSTMFDHFGRRLQRDLKHLVDTRIATSETLSGGLMRSTGVNVNVVSHKKQRYAVWFGGSLLASTPEFYGYCHTKADYEEHGPSLVRRFAIFGQS</sequence>
<evidence type="ECO:0000256" key="4">
    <source>
        <dbReference type="ARBA" id="ARBA00022741"/>
    </source>
</evidence>
<evidence type="ECO:0000256" key="3">
    <source>
        <dbReference type="ARBA" id="ARBA00022490"/>
    </source>
</evidence>
<dbReference type="SMART" id="SM00268">
    <property type="entry name" value="ACTIN"/>
    <property type="match status" value="1"/>
</dbReference>
<dbReference type="PANTHER" id="PTHR11937">
    <property type="entry name" value="ACTIN"/>
    <property type="match status" value="1"/>
</dbReference>
<evidence type="ECO:0000256" key="6">
    <source>
        <dbReference type="ARBA" id="ARBA00023203"/>
    </source>
</evidence>
<comment type="similarity">
    <text evidence="2">Belongs to the actin family. ARP3 subfamily.</text>
</comment>
<dbReference type="InterPro" id="IPR020902">
    <property type="entry name" value="Actin/actin-like_CS"/>
</dbReference>
<dbReference type="GO" id="GO:0005524">
    <property type="term" value="F:ATP binding"/>
    <property type="evidence" value="ECO:0007669"/>
    <property type="project" value="UniProtKB-KW"/>
</dbReference>
<feature type="region of interest" description="Disordered" evidence="10">
    <location>
        <begin position="42"/>
        <end position="66"/>
    </location>
</feature>
<dbReference type="Gene3D" id="3.90.640.10">
    <property type="entry name" value="Actin, Chain A, domain 4"/>
    <property type="match status" value="1"/>
</dbReference>
<comment type="subcellular location">
    <subcellularLocation>
        <location evidence="1">Cytoplasm</location>
        <location evidence="1">Cytoskeleton</location>
    </subcellularLocation>
</comment>
<proteinExistence type="inferred from homology"/>
<gene>
    <name evidence="11" type="primary">BQ5605_C010g06016</name>
    <name evidence="11" type="ORF">BQ5605_C010G06016</name>
</gene>
<dbReference type="GO" id="GO:0003779">
    <property type="term" value="F:actin binding"/>
    <property type="evidence" value="ECO:0007669"/>
    <property type="project" value="UniProtKB-KW"/>
</dbReference>
<evidence type="ECO:0000256" key="9">
    <source>
        <dbReference type="ARBA" id="ARBA00031901"/>
    </source>
</evidence>
<keyword evidence="5" id="KW-0067">ATP-binding</keyword>
<dbReference type="FunFam" id="3.30.420.40:FF:000029">
    <property type="entry name" value="Actin-related protein 3"/>
    <property type="match status" value="1"/>
</dbReference>
<dbReference type="Proteomes" id="UP000249464">
    <property type="component" value="Unassembled WGS sequence"/>
</dbReference>
<dbReference type="FunFam" id="3.30.420.40:FF:000058">
    <property type="entry name" value="Putative actin-related protein 5"/>
    <property type="match status" value="1"/>
</dbReference>
<keyword evidence="4" id="KW-0547">Nucleotide-binding</keyword>
<reference evidence="11 12" key="1">
    <citation type="submission" date="2016-11" db="EMBL/GenBank/DDBJ databases">
        <authorList>
            <person name="Jaros S."/>
            <person name="Januszkiewicz K."/>
            <person name="Wedrychowicz H."/>
        </authorList>
    </citation>
    <scope>NUCLEOTIDE SEQUENCE [LARGE SCALE GENOMIC DNA]</scope>
</reference>
<dbReference type="GO" id="GO:0034314">
    <property type="term" value="P:Arp2/3 complex-mediated actin nucleation"/>
    <property type="evidence" value="ECO:0007669"/>
    <property type="project" value="UniProtKB-ARBA"/>
</dbReference>
<evidence type="ECO:0000313" key="12">
    <source>
        <dbReference type="Proteomes" id="UP000249464"/>
    </source>
</evidence>
<dbReference type="Gene3D" id="3.30.420.40">
    <property type="match status" value="4"/>
</dbReference>
<protein>
    <recommendedName>
        <fullName evidence="8">Actin-related protein 3</fullName>
    </recommendedName>
    <alternativeName>
        <fullName evidence="9">Actin-like protein 3</fullName>
    </alternativeName>
</protein>
<dbReference type="EMBL" id="FQNC01000012">
    <property type="protein sequence ID" value="SGY13986.1"/>
    <property type="molecule type" value="Genomic_DNA"/>
</dbReference>
<dbReference type="InterPro" id="IPR043129">
    <property type="entry name" value="ATPase_NBD"/>
</dbReference>
<accession>A0A2X0NU89</accession>
<evidence type="ECO:0000256" key="2">
    <source>
        <dbReference type="ARBA" id="ARBA00006681"/>
    </source>
</evidence>
<evidence type="ECO:0000256" key="7">
    <source>
        <dbReference type="ARBA" id="ARBA00023212"/>
    </source>
</evidence>
<evidence type="ECO:0000256" key="5">
    <source>
        <dbReference type="ARBA" id="ARBA00022840"/>
    </source>
</evidence>
<dbReference type="GO" id="GO:0005885">
    <property type="term" value="C:Arp2/3 protein complex"/>
    <property type="evidence" value="ECO:0007669"/>
    <property type="project" value="UniProtKB-ARBA"/>
</dbReference>
<dbReference type="CDD" id="cd10221">
    <property type="entry name" value="ASKHA_NBD_Arp3-like"/>
    <property type="match status" value="1"/>
</dbReference>
<keyword evidence="12" id="KW-1185">Reference proteome</keyword>
<keyword evidence="6" id="KW-0009">Actin-binding</keyword>
<keyword evidence="7" id="KW-0206">Cytoskeleton</keyword>
<dbReference type="SUPFAM" id="SSF53067">
    <property type="entry name" value="Actin-like ATPase domain"/>
    <property type="match status" value="2"/>
</dbReference>
<evidence type="ECO:0000256" key="8">
    <source>
        <dbReference type="ARBA" id="ARBA00023892"/>
    </source>
</evidence>